<organism evidence="1 2">
    <name type="scientific">Actinomycetospora rhizophila</name>
    <dbReference type="NCBI Taxonomy" id="1416876"/>
    <lineage>
        <taxon>Bacteria</taxon>
        <taxon>Bacillati</taxon>
        <taxon>Actinomycetota</taxon>
        <taxon>Actinomycetes</taxon>
        <taxon>Pseudonocardiales</taxon>
        <taxon>Pseudonocardiaceae</taxon>
        <taxon>Actinomycetospora</taxon>
    </lineage>
</organism>
<gene>
    <name evidence="1" type="ORF">ACFPK1_02050</name>
</gene>
<evidence type="ECO:0008006" key="3">
    <source>
        <dbReference type="Google" id="ProtNLM"/>
    </source>
</evidence>
<protein>
    <recommendedName>
        <fullName evidence="3">Excreted virulence factor EspC (Type VII ESX diderm)</fullName>
    </recommendedName>
</protein>
<dbReference type="RefSeq" id="WP_378019565.1">
    <property type="nucleotide sequence ID" value="NZ_JBHSKG010000001.1"/>
</dbReference>
<evidence type="ECO:0000313" key="2">
    <source>
        <dbReference type="Proteomes" id="UP001596175"/>
    </source>
</evidence>
<reference evidence="2" key="1">
    <citation type="journal article" date="2019" name="Int. J. Syst. Evol. Microbiol.">
        <title>The Global Catalogue of Microorganisms (GCM) 10K type strain sequencing project: providing services to taxonomists for standard genome sequencing and annotation.</title>
        <authorList>
            <consortium name="The Broad Institute Genomics Platform"/>
            <consortium name="The Broad Institute Genome Sequencing Center for Infectious Disease"/>
            <person name="Wu L."/>
            <person name="Ma J."/>
        </authorList>
    </citation>
    <scope>NUCLEOTIDE SEQUENCE [LARGE SCALE GENOMIC DNA]</scope>
    <source>
        <strain evidence="2">XZYJ18</strain>
    </source>
</reference>
<evidence type="ECO:0000313" key="1">
    <source>
        <dbReference type="EMBL" id="MFC5137001.1"/>
    </source>
</evidence>
<name>A0ABV9Z964_9PSEU</name>
<proteinExistence type="predicted"/>
<dbReference type="Proteomes" id="UP001596175">
    <property type="component" value="Unassembled WGS sequence"/>
</dbReference>
<comment type="caution">
    <text evidence="1">The sequence shown here is derived from an EMBL/GenBank/DDBJ whole genome shotgun (WGS) entry which is preliminary data.</text>
</comment>
<accession>A0ABV9Z964</accession>
<sequence>MSDGYQVDLAALRAAADGIARTVGQVSAHPVGSLSAGADALGHQRLATSLAGFCERWQVGVTHLVEDGRAAGEHLGVAAAAYLRAEDATAGALDPVLRRPGEDPAPR</sequence>
<keyword evidence="2" id="KW-1185">Reference proteome</keyword>
<dbReference type="EMBL" id="JBHSKG010000001">
    <property type="protein sequence ID" value="MFC5137001.1"/>
    <property type="molecule type" value="Genomic_DNA"/>
</dbReference>